<evidence type="ECO:0000313" key="2">
    <source>
        <dbReference type="Proteomes" id="UP000434475"/>
    </source>
</evidence>
<organism evidence="1 2">
    <name type="scientific">Flavonifractor plautii</name>
    <name type="common">Fusobacterium plautii</name>
    <dbReference type="NCBI Taxonomy" id="292800"/>
    <lineage>
        <taxon>Bacteria</taxon>
        <taxon>Bacillati</taxon>
        <taxon>Bacillota</taxon>
        <taxon>Clostridia</taxon>
        <taxon>Eubacteriales</taxon>
        <taxon>Oscillospiraceae</taxon>
        <taxon>Flavonifractor</taxon>
    </lineage>
</organism>
<proteinExistence type="predicted"/>
<comment type="caution">
    <text evidence="1">The sequence shown here is derived from an EMBL/GenBank/DDBJ whole genome shotgun (WGS) entry which is preliminary data.</text>
</comment>
<evidence type="ECO:0000313" key="1">
    <source>
        <dbReference type="EMBL" id="MSB19695.1"/>
    </source>
</evidence>
<reference evidence="1 2" key="1">
    <citation type="journal article" date="2019" name="Nat. Med.">
        <title>A library of human gut bacterial isolates paired with longitudinal multiomics data enables mechanistic microbiome research.</title>
        <authorList>
            <person name="Poyet M."/>
            <person name="Groussin M."/>
            <person name="Gibbons S.M."/>
            <person name="Avila-Pacheco J."/>
            <person name="Jiang X."/>
            <person name="Kearney S.M."/>
            <person name="Perrotta A.R."/>
            <person name="Berdy B."/>
            <person name="Zhao S."/>
            <person name="Lieberman T.D."/>
            <person name="Swanson P.K."/>
            <person name="Smith M."/>
            <person name="Roesemann S."/>
            <person name="Alexander J.E."/>
            <person name="Rich S.A."/>
            <person name="Livny J."/>
            <person name="Vlamakis H."/>
            <person name="Clish C."/>
            <person name="Bullock K."/>
            <person name="Deik A."/>
            <person name="Scott J."/>
            <person name="Pierce K.A."/>
            <person name="Xavier R.J."/>
            <person name="Alm E.J."/>
        </authorList>
    </citation>
    <scope>NUCLEOTIDE SEQUENCE [LARGE SCALE GENOMIC DNA]</scope>
    <source>
        <strain evidence="1 2">BIOML-A2</strain>
    </source>
</reference>
<dbReference type="AlphaFoldDB" id="A0A6I2R0D5"/>
<sequence>MFIFRTSNRTRYARAVRHMMDHPERYEVISRGRDYSADIKGPAGCGWYIHYLKV</sequence>
<gene>
    <name evidence="1" type="ORF">GKE97_09205</name>
</gene>
<name>A0A6I2R0D5_FLAPL</name>
<protein>
    <submittedName>
        <fullName evidence="1">Uncharacterized protein</fullName>
    </submittedName>
</protein>
<accession>A0A6I2R0D5</accession>
<dbReference type="Proteomes" id="UP000434475">
    <property type="component" value="Unassembled WGS sequence"/>
</dbReference>
<dbReference type="RefSeq" id="WP_172697573.1">
    <property type="nucleotide sequence ID" value="NZ_JBPZIU010000002.1"/>
</dbReference>
<dbReference type="EMBL" id="WKPR01000007">
    <property type="protein sequence ID" value="MSB19695.1"/>
    <property type="molecule type" value="Genomic_DNA"/>
</dbReference>